<dbReference type="InterPro" id="IPR027417">
    <property type="entry name" value="P-loop_NTPase"/>
</dbReference>
<organism evidence="2 3">
    <name type="scientific">Lutimaribacter marinistellae</name>
    <dbReference type="NCBI Taxonomy" id="1820329"/>
    <lineage>
        <taxon>Bacteria</taxon>
        <taxon>Pseudomonadati</taxon>
        <taxon>Pseudomonadota</taxon>
        <taxon>Alphaproteobacteria</taxon>
        <taxon>Rhodobacterales</taxon>
        <taxon>Roseobacteraceae</taxon>
        <taxon>Lutimaribacter</taxon>
    </lineage>
</organism>
<dbReference type="Gene3D" id="3.40.50.300">
    <property type="entry name" value="P-loop containing nucleotide triphosphate hydrolases"/>
    <property type="match status" value="1"/>
</dbReference>
<dbReference type="RefSeq" id="WP_386737090.1">
    <property type="nucleotide sequence ID" value="NZ_JBHRXI010000025.1"/>
</dbReference>
<gene>
    <name evidence="2" type="ORF">ACFORG_18805</name>
</gene>
<name>A0ABV7TPL9_9RHOB</name>
<dbReference type="Proteomes" id="UP001595629">
    <property type="component" value="Unassembled WGS sequence"/>
</dbReference>
<dbReference type="SUPFAM" id="SSF52540">
    <property type="entry name" value="P-loop containing nucleoside triphosphate hydrolases"/>
    <property type="match status" value="1"/>
</dbReference>
<evidence type="ECO:0000313" key="3">
    <source>
        <dbReference type="Proteomes" id="UP001595629"/>
    </source>
</evidence>
<keyword evidence="3" id="KW-1185">Reference proteome</keyword>
<proteinExistence type="predicted"/>
<dbReference type="EMBL" id="JBHRXI010000025">
    <property type="protein sequence ID" value="MFC3615805.1"/>
    <property type="molecule type" value="Genomic_DNA"/>
</dbReference>
<sequence>MSLDLLRRRPARDLPHVAPHPEVILPLARLHEACGSARRSFALWLAGRMAGPVLWIAPAWSPDRLHPDGMSDFADPGRFLFVSPDRAEDLLWCMEESLRAGAVPLVVADLPGPPALTPVRRLHLAAGQGGQLGSPPLGLILTPGNGGAPGVETRWHMAPSHDGGARCWTLSRTRARTLPPATWQAEQGPDQSGLTLRRSGKEGHPKASPPPPAIVSGQTMQADLACGHDSRDP</sequence>
<evidence type="ECO:0000313" key="2">
    <source>
        <dbReference type="EMBL" id="MFC3615805.1"/>
    </source>
</evidence>
<evidence type="ECO:0000256" key="1">
    <source>
        <dbReference type="SAM" id="MobiDB-lite"/>
    </source>
</evidence>
<feature type="region of interest" description="Disordered" evidence="1">
    <location>
        <begin position="178"/>
        <end position="233"/>
    </location>
</feature>
<accession>A0ABV7TPL9</accession>
<comment type="caution">
    <text evidence="2">The sequence shown here is derived from an EMBL/GenBank/DDBJ whole genome shotgun (WGS) entry which is preliminary data.</text>
</comment>
<reference evidence="3" key="1">
    <citation type="journal article" date="2019" name="Int. J. Syst. Evol. Microbiol.">
        <title>The Global Catalogue of Microorganisms (GCM) 10K type strain sequencing project: providing services to taxonomists for standard genome sequencing and annotation.</title>
        <authorList>
            <consortium name="The Broad Institute Genomics Platform"/>
            <consortium name="The Broad Institute Genome Sequencing Center for Infectious Disease"/>
            <person name="Wu L."/>
            <person name="Ma J."/>
        </authorList>
    </citation>
    <scope>NUCLEOTIDE SEQUENCE [LARGE SCALE GENOMIC DNA]</scope>
    <source>
        <strain evidence="3">KCTC 42911</strain>
    </source>
</reference>
<protein>
    <submittedName>
        <fullName evidence="2">ImuA family protein</fullName>
    </submittedName>
</protein>